<dbReference type="PANTHER" id="PTHR33608">
    <property type="entry name" value="BLL2464 PROTEIN"/>
    <property type="match status" value="1"/>
</dbReference>
<protein>
    <recommendedName>
        <fullName evidence="1">DUF58 domain-containing protein</fullName>
    </recommendedName>
</protein>
<feature type="domain" description="DUF58" evidence="1">
    <location>
        <begin position="45"/>
        <end position="234"/>
    </location>
</feature>
<dbReference type="PANTHER" id="PTHR33608:SF6">
    <property type="entry name" value="BLL2464 PROTEIN"/>
    <property type="match status" value="1"/>
</dbReference>
<evidence type="ECO:0000259" key="1">
    <source>
        <dbReference type="Pfam" id="PF01882"/>
    </source>
</evidence>
<dbReference type="SUPFAM" id="SSF53300">
    <property type="entry name" value="vWA-like"/>
    <property type="match status" value="1"/>
</dbReference>
<keyword evidence="3" id="KW-1185">Reference proteome</keyword>
<dbReference type="Pfam" id="PF01882">
    <property type="entry name" value="DUF58"/>
    <property type="match status" value="1"/>
</dbReference>
<evidence type="ECO:0000313" key="2">
    <source>
        <dbReference type="EMBL" id="QJW94825.1"/>
    </source>
</evidence>
<dbReference type="InterPro" id="IPR036465">
    <property type="entry name" value="vWFA_dom_sf"/>
</dbReference>
<gene>
    <name evidence="2" type="ORF">FTUN_2351</name>
</gene>
<dbReference type="EMBL" id="CP053452">
    <property type="protein sequence ID" value="QJW94825.1"/>
    <property type="molecule type" value="Genomic_DNA"/>
</dbReference>
<dbReference type="AlphaFoldDB" id="A0A6M5YLM7"/>
<organism evidence="2 3">
    <name type="scientific">Frigoriglobus tundricola</name>
    <dbReference type="NCBI Taxonomy" id="2774151"/>
    <lineage>
        <taxon>Bacteria</taxon>
        <taxon>Pseudomonadati</taxon>
        <taxon>Planctomycetota</taxon>
        <taxon>Planctomycetia</taxon>
        <taxon>Gemmatales</taxon>
        <taxon>Gemmataceae</taxon>
        <taxon>Frigoriglobus</taxon>
    </lineage>
</organism>
<accession>A0A6M5YLM7</accession>
<dbReference type="RefSeq" id="WP_171470741.1">
    <property type="nucleotide sequence ID" value="NZ_CP053452.2"/>
</dbReference>
<sequence length="286" mass="31754">MEGRLDTADHLNARQFLIAVKKLADALSYGTDHSPFLGAGIEYAQSRQYQPGDPVRAIDWRVTARTGKVFVKEYEAPKQLPCYLLLDTSASMTVSSVKKSKYAVALHIAGGLAFACLDRISPVGVLGVGGRNVRLDPSLSRASVLQWLHEFRRFRYDEHTTLGRKVTELAPTLPYRCLVIALSDLHDPEAVPALKLLAQRHDVAVIQLQDPAETGVAGTGFLRAGEAETGRVFVTRGSRRWVETEPTARQLKRSEVDHLLVRTDKPFVADLRNFLMGRNVLGRGRR</sequence>
<dbReference type="Proteomes" id="UP000503447">
    <property type="component" value="Chromosome"/>
</dbReference>
<evidence type="ECO:0000313" key="3">
    <source>
        <dbReference type="Proteomes" id="UP000503447"/>
    </source>
</evidence>
<name>A0A6M5YLM7_9BACT</name>
<proteinExistence type="predicted"/>
<dbReference type="KEGG" id="ftj:FTUN_2351"/>
<dbReference type="InterPro" id="IPR002881">
    <property type="entry name" value="DUF58"/>
</dbReference>
<reference evidence="3" key="1">
    <citation type="submission" date="2020-05" db="EMBL/GenBank/DDBJ databases">
        <title>Frigoriglobus tundricola gen. nov., sp. nov., a psychrotolerant cellulolytic planctomycete of the family Gemmataceae with two divergent copies of 16S rRNA gene.</title>
        <authorList>
            <person name="Kulichevskaya I.S."/>
            <person name="Ivanova A.A."/>
            <person name="Naumoff D.G."/>
            <person name="Beletsky A.V."/>
            <person name="Rijpstra W.I.C."/>
            <person name="Sinninghe Damste J.S."/>
            <person name="Mardanov A.V."/>
            <person name="Ravin N.V."/>
            <person name="Dedysh S.N."/>
        </authorList>
    </citation>
    <scope>NUCLEOTIDE SEQUENCE [LARGE SCALE GENOMIC DNA]</scope>
    <source>
        <strain evidence="3">PL17</strain>
    </source>
</reference>